<protein>
    <submittedName>
        <fullName evidence="2">Uncharacterized protein</fullName>
    </submittedName>
</protein>
<comment type="caution">
    <text evidence="2">The sequence shown here is derived from an EMBL/GenBank/DDBJ whole genome shotgun (WGS) entry which is preliminary data.</text>
</comment>
<reference evidence="2" key="1">
    <citation type="submission" date="2023-07" db="EMBL/GenBank/DDBJ databases">
        <title>The genome sequence of Rhodocytophaga aerolata KACC 12507.</title>
        <authorList>
            <person name="Zhang X."/>
        </authorList>
    </citation>
    <scope>NUCLEOTIDE SEQUENCE</scope>
    <source>
        <strain evidence="2">KACC 12507</strain>
    </source>
</reference>
<sequence>MNIRKYFNPDKIVGTSAFIISLGTFLALVYQTKLSQEQAELTREQFVISQQQFVITQEQAQLNRQALYATMLPYLEMYNSHEAGIYSLILENNGLGPAFIQKVSVNYKGKFYPGDQASFLTTVPKLEERPGGYTYTNISNGSVIPAGKKITLVVAHNSGESSIKLKRFFEKQSATNKEAAKIIITYRSIYEEAWRLEGMEPPKKIKPASN</sequence>
<dbReference type="Proteomes" id="UP001168528">
    <property type="component" value="Unassembled WGS sequence"/>
</dbReference>
<accession>A0ABT8RDW6</accession>
<evidence type="ECO:0000256" key="1">
    <source>
        <dbReference type="SAM" id="Phobius"/>
    </source>
</evidence>
<name>A0ABT8RDW6_9BACT</name>
<keyword evidence="3" id="KW-1185">Reference proteome</keyword>
<keyword evidence="1" id="KW-0812">Transmembrane</keyword>
<gene>
    <name evidence="2" type="ORF">Q0590_28425</name>
</gene>
<keyword evidence="1" id="KW-0472">Membrane</keyword>
<organism evidence="2 3">
    <name type="scientific">Rhodocytophaga aerolata</name>
    <dbReference type="NCBI Taxonomy" id="455078"/>
    <lineage>
        <taxon>Bacteria</taxon>
        <taxon>Pseudomonadati</taxon>
        <taxon>Bacteroidota</taxon>
        <taxon>Cytophagia</taxon>
        <taxon>Cytophagales</taxon>
        <taxon>Rhodocytophagaceae</taxon>
        <taxon>Rhodocytophaga</taxon>
    </lineage>
</organism>
<dbReference type="RefSeq" id="WP_302041042.1">
    <property type="nucleotide sequence ID" value="NZ_JAUKPO010000027.1"/>
</dbReference>
<evidence type="ECO:0000313" key="3">
    <source>
        <dbReference type="Proteomes" id="UP001168528"/>
    </source>
</evidence>
<dbReference type="EMBL" id="JAUKPO010000027">
    <property type="protein sequence ID" value="MDO1450240.1"/>
    <property type="molecule type" value="Genomic_DNA"/>
</dbReference>
<keyword evidence="1" id="KW-1133">Transmembrane helix</keyword>
<evidence type="ECO:0000313" key="2">
    <source>
        <dbReference type="EMBL" id="MDO1450240.1"/>
    </source>
</evidence>
<feature type="transmembrane region" description="Helical" evidence="1">
    <location>
        <begin position="12"/>
        <end position="30"/>
    </location>
</feature>
<proteinExistence type="predicted"/>